<dbReference type="AlphaFoldDB" id="A0A402C2A9"/>
<reference evidence="2 3" key="1">
    <citation type="submission" date="2018-11" db="EMBL/GenBank/DDBJ databases">
        <title>Microbial catabolism of amino acid.</title>
        <authorList>
            <person name="Hibi M."/>
            <person name="Ogawa J."/>
        </authorList>
    </citation>
    <scope>NUCLEOTIDE SEQUENCE [LARGE SCALE GENOMIC DNA]</scope>
    <source>
        <strain evidence="2 3">C31-06</strain>
    </source>
</reference>
<feature type="compositionally biased region" description="Pro residues" evidence="1">
    <location>
        <begin position="57"/>
        <end position="66"/>
    </location>
</feature>
<feature type="compositionally biased region" description="Low complexity" evidence="1">
    <location>
        <begin position="372"/>
        <end position="384"/>
    </location>
</feature>
<evidence type="ECO:0000256" key="1">
    <source>
        <dbReference type="SAM" id="MobiDB-lite"/>
    </source>
</evidence>
<feature type="region of interest" description="Disordered" evidence="1">
    <location>
        <begin position="106"/>
        <end position="127"/>
    </location>
</feature>
<accession>A0A402C2A9</accession>
<evidence type="ECO:0000313" key="3">
    <source>
        <dbReference type="Proteomes" id="UP000287519"/>
    </source>
</evidence>
<feature type="compositionally biased region" description="Low complexity" evidence="1">
    <location>
        <begin position="310"/>
        <end position="357"/>
    </location>
</feature>
<feature type="compositionally biased region" description="Basic residues" evidence="1">
    <location>
        <begin position="177"/>
        <end position="194"/>
    </location>
</feature>
<feature type="compositionally biased region" description="Basic and acidic residues" evidence="1">
    <location>
        <begin position="71"/>
        <end position="83"/>
    </location>
</feature>
<comment type="caution">
    <text evidence="2">The sequence shown here is derived from an EMBL/GenBank/DDBJ whole genome shotgun (WGS) entry which is preliminary data.</text>
</comment>
<keyword evidence="3" id="KW-1185">Reference proteome</keyword>
<feature type="region of interest" description="Disordered" evidence="1">
    <location>
        <begin position="307"/>
        <end position="398"/>
    </location>
</feature>
<dbReference type="Proteomes" id="UP000287519">
    <property type="component" value="Unassembled WGS sequence"/>
</dbReference>
<name>A0A402C2A9_RHOWR</name>
<feature type="region of interest" description="Disordered" evidence="1">
    <location>
        <begin position="37"/>
        <end position="90"/>
    </location>
</feature>
<proteinExistence type="predicted"/>
<organism evidence="2 3">
    <name type="scientific">Rhodococcus wratislaviensis</name>
    <name type="common">Tsukamurella wratislaviensis</name>
    <dbReference type="NCBI Taxonomy" id="44752"/>
    <lineage>
        <taxon>Bacteria</taxon>
        <taxon>Bacillati</taxon>
        <taxon>Actinomycetota</taxon>
        <taxon>Actinomycetes</taxon>
        <taxon>Mycobacteriales</taxon>
        <taxon>Nocardiaceae</taxon>
        <taxon>Rhodococcus</taxon>
    </lineage>
</organism>
<feature type="compositionally biased region" description="Basic residues" evidence="1">
    <location>
        <begin position="268"/>
        <end position="277"/>
    </location>
</feature>
<sequence>MRNLPSSLGCGAATAAARVAGPAPTHRCDLIHMPRRYMHHPQPSTGHHQHTGLGPTPSSPPTPPPSRTAARHVDRAESLHDGHTPPSLTDTIAQSLPAHLEHAWCGLTDDDPTPRRPAGPHRRPRHGCDASYFPAILFGIGCRAATLDNTPRYQPLRRAPGVEHPGTSRIHRCRAQASPHRHPHPCGRGAHRNQSRTPVGHCREPDRPSPGLRSETAMRRGVMSHNTSRTTTKRCAPDPTPSAPTGSPHSPTSMCRTRAGRGPPTARQPHRAHRAHLAARSADRVTVHFSKATHLLCLIISTTPSTWTGSTAPHAAAPTPTCSSPSTVNAATSAPGASAPPNKSAKTAPCSTTAARTPSPPPSLMASGVACPKPNAPATPGAPAARHDPASVSCRRNL</sequence>
<feature type="compositionally biased region" description="Polar residues" evidence="1">
    <location>
        <begin position="243"/>
        <end position="255"/>
    </location>
</feature>
<protein>
    <submittedName>
        <fullName evidence="2">Basic proline-rich protein</fullName>
    </submittedName>
</protein>
<dbReference type="EMBL" id="BHYM01000012">
    <property type="protein sequence ID" value="GCE37720.1"/>
    <property type="molecule type" value="Genomic_DNA"/>
</dbReference>
<feature type="region of interest" description="Disordered" evidence="1">
    <location>
        <begin position="177"/>
        <end position="281"/>
    </location>
</feature>
<evidence type="ECO:0000313" key="2">
    <source>
        <dbReference type="EMBL" id="GCE37720.1"/>
    </source>
</evidence>
<gene>
    <name evidence="2" type="ORF">Rhow_000566</name>
</gene>